<feature type="transmembrane region" description="Helical" evidence="1">
    <location>
        <begin position="130"/>
        <end position="152"/>
    </location>
</feature>
<name>A0A915INF2_ROMCU</name>
<organism evidence="2 3">
    <name type="scientific">Romanomermis culicivorax</name>
    <name type="common">Nematode worm</name>
    <dbReference type="NCBI Taxonomy" id="13658"/>
    <lineage>
        <taxon>Eukaryota</taxon>
        <taxon>Metazoa</taxon>
        <taxon>Ecdysozoa</taxon>
        <taxon>Nematoda</taxon>
        <taxon>Enoplea</taxon>
        <taxon>Dorylaimia</taxon>
        <taxon>Mermithida</taxon>
        <taxon>Mermithoidea</taxon>
        <taxon>Mermithidae</taxon>
        <taxon>Romanomermis</taxon>
    </lineage>
</organism>
<evidence type="ECO:0000313" key="3">
    <source>
        <dbReference type="WBParaSite" id="nRc.2.0.1.t15723-RA"/>
    </source>
</evidence>
<keyword evidence="2" id="KW-1185">Reference proteome</keyword>
<protein>
    <submittedName>
        <fullName evidence="3">G protein-coupled receptor</fullName>
    </submittedName>
</protein>
<keyword evidence="1" id="KW-0812">Transmembrane</keyword>
<keyword evidence="1" id="KW-1133">Transmembrane helix</keyword>
<keyword evidence="1" id="KW-0472">Membrane</keyword>
<proteinExistence type="predicted"/>
<dbReference type="PANTHER" id="PTHR46561">
    <property type="entry name" value="SERPENTINE RECEPTOR, CLASS AB (CLASS A-LIKE)-RELATED"/>
    <property type="match status" value="1"/>
</dbReference>
<dbReference type="AlphaFoldDB" id="A0A915INF2"/>
<dbReference type="WBParaSite" id="nRc.2.0.1.t15723-RA">
    <property type="protein sequence ID" value="nRc.2.0.1.t15723-RA"/>
    <property type="gene ID" value="nRc.2.0.1.g15723"/>
</dbReference>
<feature type="transmembrane region" description="Helical" evidence="1">
    <location>
        <begin position="35"/>
        <end position="53"/>
    </location>
</feature>
<dbReference type="InterPro" id="IPR053286">
    <property type="entry name" value="Nematode_rcpt-like_srab"/>
</dbReference>
<evidence type="ECO:0000256" key="1">
    <source>
        <dbReference type="SAM" id="Phobius"/>
    </source>
</evidence>
<evidence type="ECO:0000313" key="2">
    <source>
        <dbReference type="Proteomes" id="UP000887565"/>
    </source>
</evidence>
<reference evidence="3" key="1">
    <citation type="submission" date="2022-11" db="UniProtKB">
        <authorList>
            <consortium name="WormBaseParasite"/>
        </authorList>
    </citation>
    <scope>IDENTIFICATION</scope>
</reference>
<feature type="transmembrane region" description="Helical" evidence="1">
    <location>
        <begin position="73"/>
        <end position="95"/>
    </location>
</feature>
<accession>A0A915INF2</accession>
<dbReference type="PANTHER" id="PTHR46561:SF11">
    <property type="entry name" value="SERPENTINE RECEPTOR CLASS ALPHA_BETA-14"/>
    <property type="match status" value="1"/>
</dbReference>
<sequence>MYFRDFWEMGFLTMGNSIDAVALDKNCPVCKRRSLLVWFESISLYLTFITSNARNLPPVLTYCHVNFLGNNALMNSLIYPVLVIQLATCTAYYGVNLQNKRHLAHFNLTSKSHSLAQRFALWSNVRAARWMLPVSILHCSIQMLITLVSMFLRKFLMPNRSEYYIYLSCQFCVLALESLVHPIVCIRNNEFLQRSLNTMYPSTFRIALARWIFYGRSTVAVADVKENSNVCNVIDKARRVVTTTANIGGFTGASDMNAKIVTKKNDKIVEFRQNPDQYADVLKKLWGQAK</sequence>
<dbReference type="Proteomes" id="UP000887565">
    <property type="component" value="Unplaced"/>
</dbReference>